<gene>
    <name evidence="1" type="ORF">BDV41DRAFT_551577</name>
</gene>
<dbReference type="EMBL" id="ML738383">
    <property type="protein sequence ID" value="KAE8308520.1"/>
    <property type="molecule type" value="Genomic_DNA"/>
</dbReference>
<reference evidence="2" key="1">
    <citation type="submission" date="2019-04" db="EMBL/GenBank/DDBJ databases">
        <title>Friends and foes A comparative genomics studyof 23 Aspergillus species from section Flavi.</title>
        <authorList>
            <consortium name="DOE Joint Genome Institute"/>
            <person name="Kjaerbolling I."/>
            <person name="Vesth T."/>
            <person name="Frisvad J.C."/>
            <person name="Nybo J.L."/>
            <person name="Theobald S."/>
            <person name="Kildgaard S."/>
            <person name="Isbrandt T."/>
            <person name="Kuo A."/>
            <person name="Sato A."/>
            <person name="Lyhne E.K."/>
            <person name="Kogle M.E."/>
            <person name="Wiebenga A."/>
            <person name="Kun R.S."/>
            <person name="Lubbers R.J."/>
            <person name="Makela M.R."/>
            <person name="Barry K."/>
            <person name="Chovatia M."/>
            <person name="Clum A."/>
            <person name="Daum C."/>
            <person name="Haridas S."/>
            <person name="He G."/>
            <person name="LaButti K."/>
            <person name="Lipzen A."/>
            <person name="Mondo S."/>
            <person name="Riley R."/>
            <person name="Salamov A."/>
            <person name="Simmons B.A."/>
            <person name="Magnuson J.K."/>
            <person name="Henrissat B."/>
            <person name="Mortensen U.H."/>
            <person name="Larsen T.O."/>
            <person name="Devries R.P."/>
            <person name="Grigoriev I.V."/>
            <person name="Machida M."/>
            <person name="Baker S.E."/>
            <person name="Andersen M.R."/>
        </authorList>
    </citation>
    <scope>NUCLEOTIDE SEQUENCE [LARGE SCALE GENOMIC DNA]</scope>
    <source>
        <strain evidence="2">CBS 130015</strain>
    </source>
</reference>
<dbReference type="Proteomes" id="UP000325433">
    <property type="component" value="Unassembled WGS sequence"/>
</dbReference>
<accession>A0A5N6VN69</accession>
<keyword evidence="2" id="KW-1185">Reference proteome</keyword>
<name>A0A5N6VN69_9EURO</name>
<protein>
    <submittedName>
        <fullName evidence="1">Uncharacterized protein</fullName>
    </submittedName>
</protein>
<proteinExistence type="predicted"/>
<evidence type="ECO:0000313" key="1">
    <source>
        <dbReference type="EMBL" id="KAE8308520.1"/>
    </source>
</evidence>
<sequence length="83" mass="8905">MPLHWPLCGPDVLEIKALSRPARSAVYGSWKALVGQNLSLAPPPYGLTQSLWPICSARAQYDIYLGPRCHSAGISDSPGGSKE</sequence>
<dbReference type="AlphaFoldDB" id="A0A5N6VN69"/>
<evidence type="ECO:0000313" key="2">
    <source>
        <dbReference type="Proteomes" id="UP000325433"/>
    </source>
</evidence>
<organism evidence="1 2">
    <name type="scientific">Aspergillus transmontanensis</name>
    <dbReference type="NCBI Taxonomy" id="1034304"/>
    <lineage>
        <taxon>Eukaryota</taxon>
        <taxon>Fungi</taxon>
        <taxon>Dikarya</taxon>
        <taxon>Ascomycota</taxon>
        <taxon>Pezizomycotina</taxon>
        <taxon>Eurotiomycetes</taxon>
        <taxon>Eurotiomycetidae</taxon>
        <taxon>Eurotiales</taxon>
        <taxon>Aspergillaceae</taxon>
        <taxon>Aspergillus</taxon>
        <taxon>Aspergillus subgen. Circumdati</taxon>
    </lineage>
</organism>